<evidence type="ECO:0000256" key="7">
    <source>
        <dbReference type="ARBA" id="ARBA00022807"/>
    </source>
</evidence>
<protein>
    <recommendedName>
        <fullName evidence="3">ubiquitinyl hydrolase 1</fullName>
        <ecNumber evidence="3">3.4.19.12</ecNumber>
    </recommendedName>
</protein>
<keyword evidence="7" id="KW-0788">Thiol protease</keyword>
<evidence type="ECO:0000256" key="5">
    <source>
        <dbReference type="ARBA" id="ARBA00022786"/>
    </source>
</evidence>
<dbReference type="EMBL" id="LCWF01000093">
    <property type="protein sequence ID" value="KKY20807.1"/>
    <property type="molecule type" value="Genomic_DNA"/>
</dbReference>
<feature type="region of interest" description="Disordered" evidence="8">
    <location>
        <begin position="469"/>
        <end position="497"/>
    </location>
</feature>
<dbReference type="Proteomes" id="UP000053317">
    <property type="component" value="Unassembled WGS sequence"/>
</dbReference>
<dbReference type="OrthoDB" id="952271at2759"/>
<feature type="domain" description="DUSP" evidence="10">
    <location>
        <begin position="144"/>
        <end position="268"/>
    </location>
</feature>
<feature type="compositionally biased region" description="Acidic residues" evidence="8">
    <location>
        <begin position="884"/>
        <end position="897"/>
    </location>
</feature>
<dbReference type="InterPro" id="IPR038765">
    <property type="entry name" value="Papain-like_cys_pep_sf"/>
</dbReference>
<dbReference type="CDD" id="cd02674">
    <property type="entry name" value="Peptidase_C19R"/>
    <property type="match status" value="1"/>
</dbReference>
<keyword evidence="6 11" id="KW-0378">Hydrolase</keyword>
<evidence type="ECO:0000256" key="1">
    <source>
        <dbReference type="ARBA" id="ARBA00000707"/>
    </source>
</evidence>
<keyword evidence="12" id="KW-1185">Reference proteome</keyword>
<feature type="compositionally biased region" description="Basic and acidic residues" evidence="8">
    <location>
        <begin position="1"/>
        <end position="12"/>
    </location>
</feature>
<dbReference type="PROSITE" id="PS50235">
    <property type="entry name" value="USP_3"/>
    <property type="match status" value="1"/>
</dbReference>
<reference evidence="11 12" key="1">
    <citation type="submission" date="2015-05" db="EMBL/GenBank/DDBJ databases">
        <title>Distinctive expansion of gene families associated with plant cell wall degradation and secondary metabolism in the genomes of grapevine trunk pathogens.</title>
        <authorList>
            <person name="Lawrence D.P."/>
            <person name="Travadon R."/>
            <person name="Rolshausen P.E."/>
            <person name="Baumgartner K."/>
        </authorList>
    </citation>
    <scope>NUCLEOTIDE SEQUENCE [LARGE SCALE GENOMIC DNA]</scope>
    <source>
        <strain evidence="11">UCRPC4</strain>
    </source>
</reference>
<feature type="region of interest" description="Disordered" evidence="8">
    <location>
        <begin position="1446"/>
        <end position="1533"/>
    </location>
</feature>
<dbReference type="PANTHER" id="PTHR21646">
    <property type="entry name" value="UBIQUITIN CARBOXYL-TERMINAL HYDROLASE"/>
    <property type="match status" value="1"/>
</dbReference>
<dbReference type="SUPFAM" id="SSF143791">
    <property type="entry name" value="DUSP-like"/>
    <property type="match status" value="1"/>
</dbReference>
<comment type="caution">
    <text evidence="11">The sequence shown here is derived from an EMBL/GenBank/DDBJ whole genome shotgun (WGS) entry which is preliminary data.</text>
</comment>
<evidence type="ECO:0000259" key="10">
    <source>
        <dbReference type="PROSITE" id="PS51283"/>
    </source>
</evidence>
<dbReference type="GO" id="GO:0006508">
    <property type="term" value="P:proteolysis"/>
    <property type="evidence" value="ECO:0007669"/>
    <property type="project" value="UniProtKB-KW"/>
</dbReference>
<dbReference type="InterPro" id="IPR018200">
    <property type="entry name" value="USP_CS"/>
</dbReference>
<dbReference type="GO" id="GO:0004843">
    <property type="term" value="F:cysteine-type deubiquitinase activity"/>
    <property type="evidence" value="ECO:0007669"/>
    <property type="project" value="UniProtKB-EC"/>
</dbReference>
<dbReference type="InterPro" id="IPR001394">
    <property type="entry name" value="Peptidase_C19_UCH"/>
</dbReference>
<feature type="region of interest" description="Disordered" evidence="8">
    <location>
        <begin position="972"/>
        <end position="1074"/>
    </location>
</feature>
<organism evidence="11 12">
    <name type="scientific">Phaeomoniella chlamydospora</name>
    <name type="common">Phaeoacremonium chlamydosporum</name>
    <dbReference type="NCBI Taxonomy" id="158046"/>
    <lineage>
        <taxon>Eukaryota</taxon>
        <taxon>Fungi</taxon>
        <taxon>Dikarya</taxon>
        <taxon>Ascomycota</taxon>
        <taxon>Pezizomycotina</taxon>
        <taxon>Eurotiomycetes</taxon>
        <taxon>Chaetothyriomycetidae</taxon>
        <taxon>Phaeomoniellales</taxon>
        <taxon>Phaeomoniellaceae</taxon>
        <taxon>Phaeomoniella</taxon>
    </lineage>
</organism>
<evidence type="ECO:0000256" key="4">
    <source>
        <dbReference type="ARBA" id="ARBA00022670"/>
    </source>
</evidence>
<feature type="compositionally biased region" description="Polar residues" evidence="8">
    <location>
        <begin position="104"/>
        <end position="113"/>
    </location>
</feature>
<accession>A0A0G2ED12</accession>
<dbReference type="PROSITE" id="PS51283">
    <property type="entry name" value="DUSP"/>
    <property type="match status" value="1"/>
</dbReference>
<name>A0A0G2ED12_PHACM</name>
<proteinExistence type="inferred from homology"/>
<sequence length="1533" mass="168504">MPNSAKSERSTPEQEAPASQHFRKKHEKRNSLRSLSPAVKRPASDMGAQDREDHSQDANMELGQTVHAQEDQSRGNEQTPKAKQQNRGPRISVDDSAIHESTPKSHAQTAPSETSTINTVSTNQSTVSTAPTSLKSSSSPSDTPSIDEQVEKVTSLAQQTPKDRQKGFIVSQKWLNRVLARSSVGASGEKFDKTAAEGEIGPVDNSDIVMVTEESGKLKDEAGEPFVFLKPGLQIGDDYQILPQEAWDLIVQWYGISKKSPIITRYAHNTSLNEFADNIQYELIPPVFSLLKLSGTQGSSTKFLKETDTPPIKYMASRSTPFNVWLRKAKDLTGIDMKTKVRVWRILGGLKSSNKSGILTPAGSRSASPAPGAEIRASAGDKLVLDNPTFAALQEGTDKELMAELKDQTANEKYNGSQTLDHAGLSRDEVVLLEEQIGGPGGGEWASQGVKPSPLTVSKASSLEKTKAKAASIAGRTSPAPGVVTRGRQRRDGRPRGIVGLSNLGNTCYMNSALQCVRSVEELSQYFLHDVYKKDLNPSNPLAHNGEVARAYGNFLLQIYGDSSQSSFAPRHMKQTIGKYGPNFSGYGQQDSQEFLLFLLDGLQEDLNRVLKKPYIEKPDSTDEMVHNPKLLEEMADKCWDIYTARNDSVITDLFAGMYKSTLHCPVCDKVSIIFDPFNNLTLQLPVENNWSKEVFFFPLHGKPIRLDVDIDKNASIKQLKEYVGKRMNADATKMIMAEIYKCKLYKLFENPISIAEAGIQPADNIGIFELEDVPTNYNADKYSRRSTFSSQRDEDIPSADSPAADKLVVSVFNRLSKPGAPRSQQKQIYAFPSFVVFTKEEARNYESVQKKLLAAVASMTTRDILNEENPVFHLANKDEEISEDPDAVSMNDDDNSSDSNHVHAKSVEGEEGLVDVTMANATPAGTSTDGEPDLPATIPKVLRPGAPIPLALQNMYEIKFIRTGEMIPTGISSFDESKDYPSISTRMPKPASRRSKGSSEISVSSDEDADELSPSDQMQLSGYGSDVENKDHISDSDHDLPSPDSLLQPQKVKTHSQKGREVAGKTEHLEYEGPLVGPGDAILLEWTPEAHDALFGGSEGSSNELRGTGTWLNVEMFKDEELAAKRAQRQSRRRKGITLDDCLDEFGKEEILSENDAWYCPRCKEHRRASKKFELWKTPDILVMHLKRFSSNRNFRDKLEIMVDYPVEGLDMSNRVLVQEKGKEVIYDLFAVDNHYGGLGGGHYTAYAKNFFDNNWYEYNDSHVSKRSDPQAVVTPAAYLLFYRRRSSRPLGGPALEKVVEDANNPPADNEESSPPSRSESPPNESGEGRRLGGSSRNGSSSALTAVAAAHRAGDGGSAQQKQSAGASHEDGSLQNSRGRMNDDQELPGYSVQLQAGERRLSTDPMDVDEGLGDETAYGAPYSEGPSWSFDMLSNGRGVSRITAAPPSSFVNEEEDDLFADDASTRAEVAGGSSVEALSDNEDRMGQFEEVESISFTGPRPRGTRESAPPPFGDEDDEDELSVVELRNDDDG</sequence>
<evidence type="ECO:0000313" key="12">
    <source>
        <dbReference type="Proteomes" id="UP000053317"/>
    </source>
</evidence>
<dbReference type="EC" id="3.4.19.12" evidence="3"/>
<dbReference type="Pfam" id="PF06337">
    <property type="entry name" value="DUSP"/>
    <property type="match status" value="1"/>
</dbReference>
<evidence type="ECO:0000259" key="9">
    <source>
        <dbReference type="PROSITE" id="PS50235"/>
    </source>
</evidence>
<dbReference type="PROSITE" id="PS00973">
    <property type="entry name" value="USP_2"/>
    <property type="match status" value="1"/>
</dbReference>
<gene>
    <name evidence="11" type="ORF">UCRPC4_g04080</name>
</gene>
<feature type="region of interest" description="Disordered" evidence="8">
    <location>
        <begin position="884"/>
        <end position="915"/>
    </location>
</feature>
<dbReference type="Pfam" id="PF00443">
    <property type="entry name" value="UCH"/>
    <property type="match status" value="1"/>
</dbReference>
<dbReference type="InterPro" id="IPR035927">
    <property type="entry name" value="DUSP-like_sf"/>
</dbReference>
<feature type="compositionally biased region" description="Basic and acidic residues" evidence="8">
    <location>
        <begin position="1059"/>
        <end position="1072"/>
    </location>
</feature>
<keyword evidence="5" id="KW-0833">Ubl conjugation pathway</keyword>
<dbReference type="PROSITE" id="PS00972">
    <property type="entry name" value="USP_1"/>
    <property type="match status" value="1"/>
</dbReference>
<evidence type="ECO:0000256" key="3">
    <source>
        <dbReference type="ARBA" id="ARBA00012759"/>
    </source>
</evidence>
<dbReference type="InterPro" id="IPR050185">
    <property type="entry name" value="Ub_carboxyl-term_hydrolase"/>
</dbReference>
<feature type="domain" description="USP" evidence="9">
    <location>
        <begin position="499"/>
        <end position="1287"/>
    </location>
</feature>
<feature type="region of interest" description="Disordered" evidence="8">
    <location>
        <begin position="1"/>
        <end position="164"/>
    </location>
</feature>
<evidence type="ECO:0000256" key="2">
    <source>
        <dbReference type="ARBA" id="ARBA00009085"/>
    </source>
</evidence>
<comment type="catalytic activity">
    <reaction evidence="1">
        <text>Thiol-dependent hydrolysis of ester, thioester, amide, peptide and isopeptide bonds formed by the C-terminal Gly of ubiquitin (a 76-residue protein attached to proteins as an intracellular targeting signal).</text>
        <dbReference type="EC" id="3.4.19.12"/>
    </reaction>
</comment>
<feature type="compositionally biased region" description="Basic and acidic residues" evidence="8">
    <location>
        <begin position="1028"/>
        <end position="1042"/>
    </location>
</feature>
<evidence type="ECO:0000313" key="11">
    <source>
        <dbReference type="EMBL" id="KKY20807.1"/>
    </source>
</evidence>
<feature type="compositionally biased region" description="Low complexity" evidence="8">
    <location>
        <begin position="114"/>
        <end position="144"/>
    </location>
</feature>
<dbReference type="PANTHER" id="PTHR21646:SF24">
    <property type="entry name" value="UBIQUITIN CARBOXYL-TERMINAL HYDROLASE"/>
    <property type="match status" value="1"/>
</dbReference>
<dbReference type="Gene3D" id="3.90.70.10">
    <property type="entry name" value="Cysteine proteinases"/>
    <property type="match status" value="2"/>
</dbReference>
<feature type="region of interest" description="Disordered" evidence="8">
    <location>
        <begin position="1301"/>
        <end position="1428"/>
    </location>
</feature>
<dbReference type="SUPFAM" id="SSF54001">
    <property type="entry name" value="Cysteine proteinases"/>
    <property type="match status" value="1"/>
</dbReference>
<dbReference type="GO" id="GO:0016579">
    <property type="term" value="P:protein deubiquitination"/>
    <property type="evidence" value="ECO:0007669"/>
    <property type="project" value="InterPro"/>
</dbReference>
<feature type="compositionally biased region" description="Low complexity" evidence="8">
    <location>
        <begin position="1334"/>
        <end position="1343"/>
    </location>
</feature>
<reference evidence="11 12" key="2">
    <citation type="submission" date="2015-05" db="EMBL/GenBank/DDBJ databases">
        <authorList>
            <person name="Morales-Cruz A."/>
            <person name="Amrine K.C."/>
            <person name="Cantu D."/>
        </authorList>
    </citation>
    <scope>NUCLEOTIDE SEQUENCE [LARGE SCALE GENOMIC DNA]</scope>
    <source>
        <strain evidence="11">UCRPC4</strain>
    </source>
</reference>
<dbReference type="Gene3D" id="3.30.2230.10">
    <property type="entry name" value="DUSP-like"/>
    <property type="match status" value="1"/>
</dbReference>
<dbReference type="InterPro" id="IPR028889">
    <property type="entry name" value="USP"/>
</dbReference>
<feature type="compositionally biased region" description="Basic and acidic residues" evidence="8">
    <location>
        <begin position="92"/>
        <end position="103"/>
    </location>
</feature>
<feature type="compositionally biased region" description="Acidic residues" evidence="8">
    <location>
        <begin position="1514"/>
        <end position="1526"/>
    </location>
</feature>
<feature type="compositionally biased region" description="Polar residues" evidence="8">
    <location>
        <begin position="75"/>
        <end position="87"/>
    </location>
</feature>
<keyword evidence="4" id="KW-0645">Protease</keyword>
<dbReference type="SMART" id="SM00695">
    <property type="entry name" value="DUSP"/>
    <property type="match status" value="1"/>
</dbReference>
<feature type="compositionally biased region" description="Low complexity" evidence="8">
    <location>
        <begin position="1314"/>
        <end position="1327"/>
    </location>
</feature>
<evidence type="ECO:0000256" key="6">
    <source>
        <dbReference type="ARBA" id="ARBA00022801"/>
    </source>
</evidence>
<evidence type="ECO:0000256" key="8">
    <source>
        <dbReference type="SAM" id="MobiDB-lite"/>
    </source>
</evidence>
<comment type="similarity">
    <text evidence="2">Belongs to the peptidase C19 family.</text>
</comment>
<dbReference type="InterPro" id="IPR006615">
    <property type="entry name" value="Pept_C19_DUSP"/>
</dbReference>